<gene>
    <name evidence="1" type="ORF">GJ744_008854</name>
</gene>
<comment type="caution">
    <text evidence="1">The sequence shown here is derived from an EMBL/GenBank/DDBJ whole genome shotgun (WGS) entry which is preliminary data.</text>
</comment>
<dbReference type="Proteomes" id="UP000606974">
    <property type="component" value="Unassembled WGS sequence"/>
</dbReference>
<accession>A0A8H7AYP6</accession>
<reference evidence="1" key="1">
    <citation type="submission" date="2020-02" db="EMBL/GenBank/DDBJ databases">
        <authorList>
            <person name="Palmer J.M."/>
        </authorList>
    </citation>
    <scope>NUCLEOTIDE SEQUENCE</scope>
    <source>
        <strain evidence="1">EPUS1.4</strain>
        <tissue evidence="1">Thallus</tissue>
    </source>
</reference>
<protein>
    <submittedName>
        <fullName evidence="1">Uncharacterized protein</fullName>
    </submittedName>
</protein>
<dbReference type="AlphaFoldDB" id="A0A8H7AYP6"/>
<name>A0A8H7AYP6_9EURO</name>
<organism evidence="1 2">
    <name type="scientific">Endocarpon pusillum</name>
    <dbReference type="NCBI Taxonomy" id="364733"/>
    <lineage>
        <taxon>Eukaryota</taxon>
        <taxon>Fungi</taxon>
        <taxon>Dikarya</taxon>
        <taxon>Ascomycota</taxon>
        <taxon>Pezizomycotina</taxon>
        <taxon>Eurotiomycetes</taxon>
        <taxon>Chaetothyriomycetidae</taxon>
        <taxon>Verrucariales</taxon>
        <taxon>Verrucariaceae</taxon>
        <taxon>Endocarpon</taxon>
    </lineage>
</organism>
<proteinExistence type="predicted"/>
<evidence type="ECO:0000313" key="2">
    <source>
        <dbReference type="Proteomes" id="UP000606974"/>
    </source>
</evidence>
<keyword evidence="2" id="KW-1185">Reference proteome</keyword>
<dbReference type="OrthoDB" id="10512912at2759"/>
<evidence type="ECO:0000313" key="1">
    <source>
        <dbReference type="EMBL" id="KAF7513560.1"/>
    </source>
</evidence>
<dbReference type="EMBL" id="JAACFV010000005">
    <property type="protein sequence ID" value="KAF7513560.1"/>
    <property type="molecule type" value="Genomic_DNA"/>
</dbReference>
<sequence>MTELVDHNNSLETRLSDLEFELGVNERRLTWDESLKTGFYKHHCSTVEEVFDENKAITAMIKVFEAHFSKKSRRIRFEMPEVSTETFKDHVGPDLTDRTHLEKGEAKMITAIYGHGPAAYKSQPQNEMPEGYSKRKSCARHCQVEVAS</sequence>